<keyword evidence="10" id="KW-0406">Ion transport</keyword>
<comment type="similarity">
    <text evidence="3">Belongs to the multi antimicrobial extrusion (MATE) (TC 2.A.66.1) family.</text>
</comment>
<evidence type="ECO:0000256" key="13">
    <source>
        <dbReference type="SAM" id="Phobius"/>
    </source>
</evidence>
<proteinExistence type="inferred from homology"/>
<keyword evidence="15" id="KW-1185">Reference proteome</keyword>
<dbReference type="InterPro" id="IPR048279">
    <property type="entry name" value="MdtK-like"/>
</dbReference>
<accession>A0A0H5SEP8</accession>
<evidence type="ECO:0000313" key="14">
    <source>
        <dbReference type="EMBL" id="CRZ33942.1"/>
    </source>
</evidence>
<evidence type="ECO:0000256" key="5">
    <source>
        <dbReference type="ARBA" id="ARBA00022448"/>
    </source>
</evidence>
<evidence type="ECO:0000256" key="4">
    <source>
        <dbReference type="ARBA" id="ARBA00020268"/>
    </source>
</evidence>
<sequence>MNSIRLIFNKLYIKDKSFYKTIARIAIPIAFQSLITTGVNMMDTIMISSLGETELSGVSLANQFIVIFIGCCMGIGMGASVLVSRYYGMREPEAIRKTIAIMIRLSLVIATVFCIATIMVPRGIMRIYTPDKNIIEQGSIYFKWSIISYFLMGLSLTCTLVLRAVGKVKLPLFVSIAAFFINVGSNYVFIFGKFGMPEMRVAGAAVGTLIARIFEFVMICGYIFIKDTVIGFRLKHLFMKTGSLWKEYIRISLPVLISDFIFMFGNNVIAMVIGRLGESFVAANAVTTMTQQLSSVLTMGMAQAAAIVTGYVLGEGNKKKAQSQGYALLGLGIAFGMFAAMVIRLISDPMIRAYNVSDETAEIARQLMSAISIIVLFQSTNTIMTKGTLRGGGDTLMLMVTDNVFLWVLSIPLGILAGFVFNFSAFWIYTFLKIDQVAKAIWCVKRLRSGKWIKKISIA</sequence>
<evidence type="ECO:0000313" key="15">
    <source>
        <dbReference type="Proteomes" id="UP000236497"/>
    </source>
</evidence>
<feature type="transmembrane region" description="Helical" evidence="13">
    <location>
        <begin position="404"/>
        <end position="429"/>
    </location>
</feature>
<evidence type="ECO:0000256" key="2">
    <source>
        <dbReference type="ARBA" id="ARBA00004651"/>
    </source>
</evidence>
<dbReference type="NCBIfam" id="TIGR00797">
    <property type="entry name" value="matE"/>
    <property type="match status" value="1"/>
</dbReference>
<feature type="transmembrane region" description="Helical" evidence="13">
    <location>
        <begin position="293"/>
        <end position="314"/>
    </location>
</feature>
<name>A0A0H5SEP8_HERHM</name>
<feature type="transmembrane region" description="Helical" evidence="13">
    <location>
        <begin position="99"/>
        <end position="120"/>
    </location>
</feature>
<evidence type="ECO:0000256" key="12">
    <source>
        <dbReference type="ARBA" id="ARBA00031636"/>
    </source>
</evidence>
<feature type="transmembrane region" description="Helical" evidence="13">
    <location>
        <begin position="61"/>
        <end position="87"/>
    </location>
</feature>
<dbReference type="Proteomes" id="UP000236497">
    <property type="component" value="Unassembled WGS sequence"/>
</dbReference>
<evidence type="ECO:0000256" key="9">
    <source>
        <dbReference type="ARBA" id="ARBA00022989"/>
    </source>
</evidence>
<comment type="subcellular location">
    <subcellularLocation>
        <location evidence="2">Cell membrane</location>
        <topology evidence="2">Multi-pass membrane protein</topology>
    </subcellularLocation>
</comment>
<keyword evidence="8 13" id="KW-0812">Transmembrane</keyword>
<dbReference type="AlphaFoldDB" id="A0A0H5SEP8"/>
<feature type="transmembrane region" description="Helical" evidence="13">
    <location>
        <begin position="140"/>
        <end position="165"/>
    </location>
</feature>
<evidence type="ECO:0000256" key="11">
    <source>
        <dbReference type="ARBA" id="ARBA00023136"/>
    </source>
</evidence>
<reference evidence="14 15" key="1">
    <citation type="submission" date="2015-06" db="EMBL/GenBank/DDBJ databases">
        <authorList>
            <person name="Wibberg Daniel"/>
        </authorList>
    </citation>
    <scope>NUCLEOTIDE SEQUENCE [LARGE SCALE GENOMIC DNA]</scope>
    <source>
        <strain evidence="14 15">T3/55T</strain>
    </source>
</reference>
<dbReference type="GO" id="GO:0005886">
    <property type="term" value="C:plasma membrane"/>
    <property type="evidence" value="ECO:0007669"/>
    <property type="project" value="UniProtKB-SubCell"/>
</dbReference>
<dbReference type="EMBL" id="CVTD020000010">
    <property type="protein sequence ID" value="CRZ33942.1"/>
    <property type="molecule type" value="Genomic_DNA"/>
</dbReference>
<feature type="transmembrane region" description="Helical" evidence="13">
    <location>
        <begin position="326"/>
        <end position="346"/>
    </location>
</feature>
<keyword evidence="5" id="KW-0813">Transport</keyword>
<feature type="transmembrane region" description="Helical" evidence="13">
    <location>
        <begin position="21"/>
        <end position="41"/>
    </location>
</feature>
<dbReference type="GO" id="GO:0006811">
    <property type="term" value="P:monoatomic ion transport"/>
    <property type="evidence" value="ECO:0007669"/>
    <property type="project" value="UniProtKB-KW"/>
</dbReference>
<feature type="transmembrane region" description="Helical" evidence="13">
    <location>
        <begin position="172"/>
        <end position="190"/>
    </location>
</feature>
<keyword evidence="7" id="KW-1003">Cell membrane</keyword>
<dbReference type="GO" id="GO:0042910">
    <property type="term" value="F:xenobiotic transmembrane transporter activity"/>
    <property type="evidence" value="ECO:0007669"/>
    <property type="project" value="InterPro"/>
</dbReference>
<feature type="transmembrane region" description="Helical" evidence="13">
    <location>
        <begin position="202"/>
        <end position="225"/>
    </location>
</feature>
<dbReference type="InterPro" id="IPR050222">
    <property type="entry name" value="MATE_MdtK"/>
</dbReference>
<protein>
    <recommendedName>
        <fullName evidence="4">Probable multidrug resistance protein NorM</fullName>
    </recommendedName>
    <alternativeName>
        <fullName evidence="12">Multidrug-efflux transporter</fullName>
    </alternativeName>
</protein>
<comment type="function">
    <text evidence="1">Multidrug efflux pump.</text>
</comment>
<dbReference type="InterPro" id="IPR002528">
    <property type="entry name" value="MATE_fam"/>
</dbReference>
<evidence type="ECO:0000256" key="6">
    <source>
        <dbReference type="ARBA" id="ARBA00022449"/>
    </source>
</evidence>
<gene>
    <name evidence="14" type="ORF">HHT355_0739</name>
</gene>
<feature type="transmembrane region" description="Helical" evidence="13">
    <location>
        <begin position="248"/>
        <end position="273"/>
    </location>
</feature>
<dbReference type="CDD" id="cd13134">
    <property type="entry name" value="MATE_like_8"/>
    <property type="match status" value="1"/>
</dbReference>
<evidence type="ECO:0000256" key="8">
    <source>
        <dbReference type="ARBA" id="ARBA00022692"/>
    </source>
</evidence>
<keyword evidence="9 13" id="KW-1133">Transmembrane helix</keyword>
<keyword evidence="11 13" id="KW-0472">Membrane</keyword>
<evidence type="ECO:0000256" key="10">
    <source>
        <dbReference type="ARBA" id="ARBA00023065"/>
    </source>
</evidence>
<dbReference type="PIRSF" id="PIRSF006603">
    <property type="entry name" value="DinF"/>
    <property type="match status" value="1"/>
</dbReference>
<evidence type="ECO:0000256" key="7">
    <source>
        <dbReference type="ARBA" id="ARBA00022475"/>
    </source>
</evidence>
<evidence type="ECO:0000256" key="1">
    <source>
        <dbReference type="ARBA" id="ARBA00003408"/>
    </source>
</evidence>
<dbReference type="PANTHER" id="PTHR43298">
    <property type="entry name" value="MULTIDRUG RESISTANCE PROTEIN NORM-RELATED"/>
    <property type="match status" value="1"/>
</dbReference>
<dbReference type="GO" id="GO:0015297">
    <property type="term" value="F:antiporter activity"/>
    <property type="evidence" value="ECO:0007669"/>
    <property type="project" value="UniProtKB-KW"/>
</dbReference>
<dbReference type="RefSeq" id="WP_242967519.1">
    <property type="nucleotide sequence ID" value="NZ_CVTD020000010.1"/>
</dbReference>
<dbReference type="PANTHER" id="PTHR43298:SF2">
    <property type="entry name" value="FMN_FAD EXPORTER YEEO-RELATED"/>
    <property type="match status" value="1"/>
</dbReference>
<dbReference type="Pfam" id="PF01554">
    <property type="entry name" value="MatE"/>
    <property type="match status" value="2"/>
</dbReference>
<evidence type="ECO:0000256" key="3">
    <source>
        <dbReference type="ARBA" id="ARBA00010199"/>
    </source>
</evidence>
<keyword evidence="6" id="KW-0050">Antiport</keyword>
<organism evidence="14 15">
    <name type="scientific">Herbinix hemicellulosilytica</name>
    <dbReference type="NCBI Taxonomy" id="1564487"/>
    <lineage>
        <taxon>Bacteria</taxon>
        <taxon>Bacillati</taxon>
        <taxon>Bacillota</taxon>
        <taxon>Clostridia</taxon>
        <taxon>Lachnospirales</taxon>
        <taxon>Lachnospiraceae</taxon>
        <taxon>Herbinix</taxon>
    </lineage>
</organism>